<organism evidence="1">
    <name type="scientific">Pedococcus sp. KACC 23699</name>
    <dbReference type="NCBI Taxonomy" id="3149228"/>
    <lineage>
        <taxon>Bacteria</taxon>
        <taxon>Bacillati</taxon>
        <taxon>Actinomycetota</taxon>
        <taxon>Actinomycetes</taxon>
        <taxon>Micrococcales</taxon>
        <taxon>Intrasporangiaceae</taxon>
        <taxon>Pedococcus</taxon>
    </lineage>
</organism>
<dbReference type="AlphaFoldDB" id="A0AAU7JQA1"/>
<dbReference type="InterPro" id="IPR027417">
    <property type="entry name" value="P-loop_NTPase"/>
</dbReference>
<evidence type="ECO:0000313" key="1">
    <source>
        <dbReference type="EMBL" id="XBO42613.1"/>
    </source>
</evidence>
<reference evidence="1" key="1">
    <citation type="submission" date="2024-05" db="EMBL/GenBank/DDBJ databases">
        <authorList>
            <person name="Kim S."/>
            <person name="Heo J."/>
            <person name="Choi H."/>
            <person name="Choi Y."/>
            <person name="Kwon S.-W."/>
            <person name="Kim Y."/>
        </authorList>
    </citation>
    <scope>NUCLEOTIDE SEQUENCE</scope>
    <source>
        <strain evidence="1">KACC 23699</strain>
    </source>
</reference>
<gene>
    <name evidence="1" type="ORF">ABEG17_13670</name>
</gene>
<evidence type="ECO:0008006" key="2">
    <source>
        <dbReference type="Google" id="ProtNLM"/>
    </source>
</evidence>
<accession>A0AAU7JQA1</accession>
<dbReference type="Gene3D" id="3.40.50.300">
    <property type="entry name" value="P-loop containing nucleotide triphosphate hydrolases"/>
    <property type="match status" value="1"/>
</dbReference>
<dbReference type="EMBL" id="CP157483">
    <property type="protein sequence ID" value="XBO42613.1"/>
    <property type="molecule type" value="Genomic_DNA"/>
</dbReference>
<dbReference type="SUPFAM" id="SSF53795">
    <property type="entry name" value="PEP carboxykinase-like"/>
    <property type="match status" value="1"/>
</dbReference>
<name>A0AAU7JQA1_9MICO</name>
<sequence>MSPQPQSLVTAGQRVLVDFTSDDSIGAAVQEASGRTLAPLGSSGHDLRLTRLLRRPPAHGLEPVARGVWRAGEAVFLSSAGGSGFAQRWRALPPGLPNPGARIEVASTWSPSSRERLAAHLLPQRHRALRAQVLLHHPALWTAVAREGLSPLHVSVLEVEGVCILLAGPGGVGKSSLVADALAHGAHAVCDNLGVSDGDVVHGVVEALRLPEGTAFGGGGARAAHHRREHRWTGRVECLRPQLVVVVRRDDHGETRVTGLPSAAAARALVAGTYAAGELQRFWPLVAQLALGGLGAAHPPLQETAYRLTESLPCFELTLGVPGSGLDASGEPTLSRLQRVLAQDLASQSTRKVTP</sequence>
<proteinExistence type="predicted"/>
<protein>
    <recommendedName>
        <fullName evidence="2">HPr kinase/phosphorylase C-terminal domain-containing protein</fullName>
    </recommendedName>
</protein>
<dbReference type="RefSeq" id="WP_406830033.1">
    <property type="nucleotide sequence ID" value="NZ_CP157483.1"/>
</dbReference>